<dbReference type="PANTHER" id="PTHR43179:SF12">
    <property type="entry name" value="GALACTOFURANOSYLTRANSFERASE GLFT2"/>
    <property type="match status" value="1"/>
</dbReference>
<dbReference type="Gene3D" id="3.90.550.10">
    <property type="entry name" value="Spore Coat Polysaccharide Biosynthesis Protein SpsA, Chain A"/>
    <property type="match status" value="1"/>
</dbReference>
<evidence type="ECO:0000256" key="2">
    <source>
        <dbReference type="ARBA" id="ARBA00006739"/>
    </source>
</evidence>
<dbReference type="EMBL" id="LQYW01000027">
    <property type="protein sequence ID" value="KYD31977.1"/>
    <property type="molecule type" value="Genomic_DNA"/>
</dbReference>
<dbReference type="AlphaFoldDB" id="A0A150N5G0"/>
<dbReference type="SUPFAM" id="SSF53448">
    <property type="entry name" value="Nucleotide-diphospho-sugar transferases"/>
    <property type="match status" value="1"/>
</dbReference>
<comment type="caution">
    <text evidence="6">The sequence shown here is derived from an EMBL/GenBank/DDBJ whole genome shotgun (WGS) entry which is preliminary data.</text>
</comment>
<feature type="domain" description="Glycosyltransferase 2-like" evidence="5">
    <location>
        <begin position="11"/>
        <end position="187"/>
    </location>
</feature>
<keyword evidence="4" id="KW-0808">Transferase</keyword>
<comment type="similarity">
    <text evidence="2">Belongs to the glycosyltransferase 2 family.</text>
</comment>
<dbReference type="GO" id="GO:0016757">
    <property type="term" value="F:glycosyltransferase activity"/>
    <property type="evidence" value="ECO:0007669"/>
    <property type="project" value="UniProtKB-KW"/>
</dbReference>
<dbReference type="CDD" id="cd04186">
    <property type="entry name" value="GT_2_like_c"/>
    <property type="match status" value="1"/>
</dbReference>
<comment type="pathway">
    <text evidence="1">Cell wall biogenesis; cell wall polysaccharide biosynthesis.</text>
</comment>
<dbReference type="InterPro" id="IPR029044">
    <property type="entry name" value="Nucleotide-diphossugar_trans"/>
</dbReference>
<evidence type="ECO:0000256" key="4">
    <source>
        <dbReference type="ARBA" id="ARBA00022679"/>
    </source>
</evidence>
<evidence type="ECO:0000313" key="6">
    <source>
        <dbReference type="EMBL" id="KYD31977.1"/>
    </source>
</evidence>
<evidence type="ECO:0000256" key="3">
    <source>
        <dbReference type="ARBA" id="ARBA00022676"/>
    </source>
</evidence>
<dbReference type="RefSeq" id="WP_062677545.1">
    <property type="nucleotide sequence ID" value="NZ_LQYW01000027.1"/>
</dbReference>
<gene>
    <name evidence="6" type="ORF">B4110_3670</name>
</gene>
<reference evidence="6 7" key="1">
    <citation type="submission" date="2016-01" db="EMBL/GenBank/DDBJ databases">
        <title>Draft Genome Sequences of Seven Thermophilic Sporeformers Isolated from Foods.</title>
        <authorList>
            <person name="Berendsen E.M."/>
            <person name="Wells-Bennik M.H."/>
            <person name="Krawcyk A.O."/>
            <person name="De Jong A."/>
            <person name="Holsappel S."/>
            <person name="Eijlander R.T."/>
            <person name="Kuipers O.P."/>
        </authorList>
    </citation>
    <scope>NUCLEOTIDE SEQUENCE [LARGE SCALE GENOMIC DNA]</scope>
    <source>
        <strain evidence="6 7">B4110</strain>
    </source>
</reference>
<organism evidence="6 7">
    <name type="scientific">Parageobacillus toebii</name>
    <dbReference type="NCBI Taxonomy" id="153151"/>
    <lineage>
        <taxon>Bacteria</taxon>
        <taxon>Bacillati</taxon>
        <taxon>Bacillota</taxon>
        <taxon>Bacilli</taxon>
        <taxon>Bacillales</taxon>
        <taxon>Anoxybacillaceae</taxon>
        <taxon>Parageobacillus</taxon>
    </lineage>
</organism>
<evidence type="ECO:0000259" key="5">
    <source>
        <dbReference type="Pfam" id="PF00535"/>
    </source>
</evidence>
<accession>A0A150N5G0</accession>
<evidence type="ECO:0000256" key="1">
    <source>
        <dbReference type="ARBA" id="ARBA00004776"/>
    </source>
</evidence>
<evidence type="ECO:0000313" key="7">
    <source>
        <dbReference type="Proteomes" id="UP000075324"/>
    </source>
</evidence>
<sequence length="320" mass="37206">MKQVTEKHVAIIILNWNAYNDTFECLKSLEHLTYPYFHVFLVDNASQDGSFDKLQQDYKNGTLNVPITFIQTGANLGFAGGNNVAIKEAYNQGYQYFWMLNNDTVVDPNALTPLVEAIQKESTIGIVGSKIYYYGTNKIWFAGGTVNLYTGKSKHIGFRKSDNSDFNIEKEVDYITGCSLFFHRRVIEVVGYMSEDYFLYNEETEWNIRARKKGFKIVYVPQSIVYHKVSASSGGEKNIAPYIDYYDLRNSYVMILRTQERTFNKLIAFLYLCFTLLKKIIKVCFILRNRIRGRIWYLFRGFLDAILLNMGKHPLYKKHP</sequence>
<dbReference type="PANTHER" id="PTHR43179">
    <property type="entry name" value="RHAMNOSYLTRANSFERASE WBBL"/>
    <property type="match status" value="1"/>
</dbReference>
<keyword evidence="3" id="KW-0328">Glycosyltransferase</keyword>
<dbReference type="Pfam" id="PF00535">
    <property type="entry name" value="Glycos_transf_2"/>
    <property type="match status" value="1"/>
</dbReference>
<proteinExistence type="inferred from homology"/>
<dbReference type="Proteomes" id="UP000075324">
    <property type="component" value="Unassembled WGS sequence"/>
</dbReference>
<protein>
    <recommendedName>
        <fullName evidence="5">Glycosyltransferase 2-like domain-containing protein</fullName>
    </recommendedName>
</protein>
<name>A0A150N5G0_9BACL</name>
<dbReference type="InterPro" id="IPR001173">
    <property type="entry name" value="Glyco_trans_2-like"/>
</dbReference>
<dbReference type="PATRIC" id="fig|153151.4.peg.1494"/>